<feature type="region of interest" description="Disordered" evidence="1">
    <location>
        <begin position="147"/>
        <end position="242"/>
    </location>
</feature>
<feature type="compositionally biased region" description="Low complexity" evidence="1">
    <location>
        <begin position="163"/>
        <end position="211"/>
    </location>
</feature>
<feature type="signal peptide" evidence="2">
    <location>
        <begin position="1"/>
        <end position="27"/>
    </location>
</feature>
<dbReference type="PROSITE" id="PS51257">
    <property type="entry name" value="PROKAR_LIPOPROTEIN"/>
    <property type="match status" value="1"/>
</dbReference>
<dbReference type="Proteomes" id="UP001500893">
    <property type="component" value="Unassembled WGS sequence"/>
</dbReference>
<protein>
    <recommendedName>
        <fullName evidence="5">DUF3558 domain-containing protein</fullName>
    </recommendedName>
</protein>
<evidence type="ECO:0008006" key="5">
    <source>
        <dbReference type="Google" id="ProtNLM"/>
    </source>
</evidence>
<reference evidence="3 4" key="1">
    <citation type="journal article" date="2019" name="Int. J. Syst. Evol. Microbiol.">
        <title>The Global Catalogue of Microorganisms (GCM) 10K type strain sequencing project: providing services to taxonomists for standard genome sequencing and annotation.</title>
        <authorList>
            <consortium name="The Broad Institute Genomics Platform"/>
            <consortium name="The Broad Institute Genome Sequencing Center for Infectious Disease"/>
            <person name="Wu L."/>
            <person name="Ma J."/>
        </authorList>
    </citation>
    <scope>NUCLEOTIDE SEQUENCE [LARGE SCALE GENOMIC DNA]</scope>
    <source>
        <strain evidence="3 4">JCM 11574</strain>
    </source>
</reference>
<feature type="compositionally biased region" description="Acidic residues" evidence="1">
    <location>
        <begin position="226"/>
        <end position="236"/>
    </location>
</feature>
<feature type="chain" id="PRO_5045708565" description="DUF3558 domain-containing protein" evidence="2">
    <location>
        <begin position="28"/>
        <end position="296"/>
    </location>
</feature>
<dbReference type="RefSeq" id="WP_345057322.1">
    <property type="nucleotide sequence ID" value="NZ_BAAAVM010000111.1"/>
</dbReference>
<feature type="region of interest" description="Disordered" evidence="1">
    <location>
        <begin position="28"/>
        <end position="48"/>
    </location>
</feature>
<evidence type="ECO:0000256" key="1">
    <source>
        <dbReference type="SAM" id="MobiDB-lite"/>
    </source>
</evidence>
<sequence length="296" mass="29847">MQRKAYVTGTAALLAALLAGCTGGAQDDGANPDDANPGGAGTATVAAQPGKYRTLPEPCGAVGHDALDSLLPGIQQITDPAQRDQAYQGEAALTYDTDRKVGCHWKVESAGATDHLSVDFERVVSYDNTVSDDDQAQKLYLEKQTAADLPAPSGSPSPPTSPTPTSSATGSPGGAASSPASDPSSKSSASADPSGSPSGSSAPSGSAGAAPGAPPGELQPRTLADLGDEAYLDDQLDTSGSTAEQRTVTVVFRTSNVVVTLQYEEQPTATGTVPDSKEMQDRALNLASQLADTLGG</sequence>
<organism evidence="3 4">
    <name type="scientific">Streptomyces rameus</name>
    <dbReference type="NCBI Taxonomy" id="68261"/>
    <lineage>
        <taxon>Bacteria</taxon>
        <taxon>Bacillati</taxon>
        <taxon>Actinomycetota</taxon>
        <taxon>Actinomycetes</taxon>
        <taxon>Kitasatosporales</taxon>
        <taxon>Streptomycetaceae</taxon>
        <taxon>Streptomyces</taxon>
    </lineage>
</organism>
<gene>
    <name evidence="3" type="ORF">GCM10010521_57840</name>
</gene>
<comment type="caution">
    <text evidence="3">The sequence shown here is derived from an EMBL/GenBank/DDBJ whole genome shotgun (WGS) entry which is preliminary data.</text>
</comment>
<evidence type="ECO:0000256" key="2">
    <source>
        <dbReference type="SAM" id="SignalP"/>
    </source>
</evidence>
<keyword evidence="4" id="KW-1185">Reference proteome</keyword>
<keyword evidence="2" id="KW-0732">Signal</keyword>
<accession>A0ABN3UYY4</accession>
<evidence type="ECO:0000313" key="4">
    <source>
        <dbReference type="Proteomes" id="UP001500893"/>
    </source>
</evidence>
<name>A0ABN3UYY4_9ACTN</name>
<proteinExistence type="predicted"/>
<feature type="compositionally biased region" description="Pro residues" evidence="1">
    <location>
        <begin position="153"/>
        <end position="162"/>
    </location>
</feature>
<dbReference type="EMBL" id="BAAAVM010000111">
    <property type="protein sequence ID" value="GAA2772259.1"/>
    <property type="molecule type" value="Genomic_DNA"/>
</dbReference>
<evidence type="ECO:0000313" key="3">
    <source>
        <dbReference type="EMBL" id="GAA2772259.1"/>
    </source>
</evidence>